<proteinExistence type="inferred from homology"/>
<dbReference type="HAMAP" id="MF_00836">
    <property type="entry name" value="PhnN"/>
    <property type="match status" value="1"/>
</dbReference>
<dbReference type="PANTHER" id="PTHR23117:SF8">
    <property type="entry name" value="RIBOSE 1,5-BISPHOSPHATE PHOSPHOKINASE PHNN"/>
    <property type="match status" value="1"/>
</dbReference>
<dbReference type="PANTHER" id="PTHR23117">
    <property type="entry name" value="GUANYLATE KINASE-RELATED"/>
    <property type="match status" value="1"/>
</dbReference>
<dbReference type="EMBL" id="QPGL01000001">
    <property type="protein sequence ID" value="RCS73083.1"/>
    <property type="molecule type" value="Genomic_DNA"/>
</dbReference>
<keyword evidence="3 6" id="KW-0808">Transferase</keyword>
<evidence type="ECO:0000256" key="5">
    <source>
        <dbReference type="ARBA" id="ARBA00022840"/>
    </source>
</evidence>
<dbReference type="EC" id="2.7.4.23" evidence="6"/>
<reference evidence="8 9" key="1">
    <citation type="journal article" date="2017" name="Elife">
        <title>Extensive horizontal gene transfer in cheese-associated bacteria.</title>
        <authorList>
            <person name="Bonham K.S."/>
            <person name="Wolfe B.E."/>
            <person name="Dutton R.J."/>
        </authorList>
    </citation>
    <scope>NUCLEOTIDE SEQUENCE [LARGE SCALE GENOMIC DNA]</scope>
    <source>
        <strain evidence="8 9">JB196</strain>
    </source>
</reference>
<keyword evidence="8" id="KW-0418">Kinase</keyword>
<evidence type="ECO:0000256" key="2">
    <source>
        <dbReference type="ARBA" id="ARBA00005069"/>
    </source>
</evidence>
<organism evidence="8 9">
    <name type="scientific">Vibrio casei</name>
    <dbReference type="NCBI Taxonomy" id="673372"/>
    <lineage>
        <taxon>Bacteria</taxon>
        <taxon>Pseudomonadati</taxon>
        <taxon>Pseudomonadota</taxon>
        <taxon>Gammaproteobacteria</taxon>
        <taxon>Vibrionales</taxon>
        <taxon>Vibrionaceae</taxon>
        <taxon>Vibrio</taxon>
    </lineage>
</organism>
<dbReference type="GO" id="GO:0006015">
    <property type="term" value="P:5-phosphoribose 1-diphosphate biosynthetic process"/>
    <property type="evidence" value="ECO:0007669"/>
    <property type="project" value="UniProtKB-UniRule"/>
</dbReference>
<dbReference type="InterPro" id="IPR008145">
    <property type="entry name" value="GK/Ca_channel_bsu"/>
</dbReference>
<evidence type="ECO:0000256" key="3">
    <source>
        <dbReference type="ARBA" id="ARBA00022679"/>
    </source>
</evidence>
<comment type="pathway">
    <text evidence="2 6">Metabolic intermediate biosynthesis; 5-phospho-alpha-D-ribose 1-diphosphate biosynthesis; 5-phospho-alpha-D-ribose 1-diphosphate from D-ribose 5-phosphate (route II): step 3/3.</text>
</comment>
<dbReference type="GO" id="GO:0019634">
    <property type="term" value="P:organic phosphonate metabolic process"/>
    <property type="evidence" value="ECO:0007669"/>
    <property type="project" value="UniProtKB-UniRule"/>
</dbReference>
<evidence type="ECO:0000256" key="4">
    <source>
        <dbReference type="ARBA" id="ARBA00022741"/>
    </source>
</evidence>
<name>A0A368LNI8_9VIBR</name>
<dbReference type="AlphaFoldDB" id="A0A368LNI8"/>
<dbReference type="SUPFAM" id="SSF52540">
    <property type="entry name" value="P-loop containing nucleoside triphosphate hydrolases"/>
    <property type="match status" value="1"/>
</dbReference>
<comment type="caution">
    <text evidence="8">The sequence shown here is derived from an EMBL/GenBank/DDBJ whole genome shotgun (WGS) entry which is preliminary data.</text>
</comment>
<dbReference type="GO" id="GO:0005524">
    <property type="term" value="F:ATP binding"/>
    <property type="evidence" value="ECO:0007669"/>
    <property type="project" value="UniProtKB-KW"/>
</dbReference>
<dbReference type="NCBIfam" id="NF007485">
    <property type="entry name" value="PRK10078.1"/>
    <property type="match status" value="1"/>
</dbReference>
<accession>A0A368LNI8</accession>
<dbReference type="GO" id="GO:0005829">
    <property type="term" value="C:cytosol"/>
    <property type="evidence" value="ECO:0007669"/>
    <property type="project" value="TreeGrafter"/>
</dbReference>
<feature type="binding site" evidence="6">
    <location>
        <begin position="19"/>
        <end position="26"/>
    </location>
    <ligand>
        <name>ATP</name>
        <dbReference type="ChEBI" id="CHEBI:30616"/>
    </ligand>
</feature>
<evidence type="ECO:0000256" key="1">
    <source>
        <dbReference type="ARBA" id="ARBA00000373"/>
    </source>
</evidence>
<dbReference type="Proteomes" id="UP000252479">
    <property type="component" value="Unassembled WGS sequence"/>
</dbReference>
<comment type="similarity">
    <text evidence="6">Belongs to the ribose 1,5-bisphosphokinase family.</text>
</comment>
<evidence type="ECO:0000256" key="6">
    <source>
        <dbReference type="HAMAP-Rule" id="MF_00836"/>
    </source>
</evidence>
<comment type="function">
    <text evidence="6">Catalyzes the phosphorylation of ribose 1,5-bisphosphate to 5-phospho-D-ribosyl alpha-1-diphosphate (PRPP).</text>
</comment>
<evidence type="ECO:0000313" key="9">
    <source>
        <dbReference type="Proteomes" id="UP000252479"/>
    </source>
</evidence>
<gene>
    <name evidence="6" type="primary">phnN</name>
    <name evidence="8" type="ORF">CIK83_05330</name>
</gene>
<dbReference type="InterPro" id="IPR012699">
    <property type="entry name" value="PhnN"/>
</dbReference>
<evidence type="ECO:0000313" key="8">
    <source>
        <dbReference type="EMBL" id="RCS73083.1"/>
    </source>
</evidence>
<dbReference type="RefSeq" id="WP_086963136.1">
    <property type="nucleotide sequence ID" value="NZ_FUKS01000054.1"/>
</dbReference>
<dbReference type="Gene3D" id="3.40.50.300">
    <property type="entry name" value="P-loop containing nucleotide triphosphate hydrolases"/>
    <property type="match status" value="1"/>
</dbReference>
<sequence>MNSQPISSVHSARLFYVIGPSGSGKDSVMSLIREQWSQHIVIAHRYITRDASAGSENHVALSVQEFEQRQNKNFFALDWQANGHCYGIGCEVDAWLAKGVDVMVNGSRAYLEQARDHYGDALIPVVIEVASDILKQRLAARGRESREEIELRLIRAEKLKQQNIEGAIMLDNSGLLSDTILPFNDYYQTHLE</sequence>
<dbReference type="Pfam" id="PF00625">
    <property type="entry name" value="Guanylate_kin"/>
    <property type="match status" value="1"/>
</dbReference>
<comment type="catalytic activity">
    <reaction evidence="1 6">
        <text>alpha-D-ribose 1,5-bisphosphate + ATP = 5-phospho-alpha-D-ribose 1-diphosphate + ADP</text>
        <dbReference type="Rhea" id="RHEA:20109"/>
        <dbReference type="ChEBI" id="CHEBI:30616"/>
        <dbReference type="ChEBI" id="CHEBI:58017"/>
        <dbReference type="ChEBI" id="CHEBI:68688"/>
        <dbReference type="ChEBI" id="CHEBI:456216"/>
        <dbReference type="EC" id="2.7.4.23"/>
    </reaction>
</comment>
<evidence type="ECO:0000259" key="7">
    <source>
        <dbReference type="SMART" id="SM00072"/>
    </source>
</evidence>
<dbReference type="GO" id="GO:0033863">
    <property type="term" value="F:ribose 1,5-bisphosphate phosphokinase activity"/>
    <property type="evidence" value="ECO:0007669"/>
    <property type="project" value="UniProtKB-UniRule"/>
</dbReference>
<keyword evidence="4 6" id="KW-0547">Nucleotide-binding</keyword>
<dbReference type="GeneID" id="303188330"/>
<dbReference type="InterPro" id="IPR027417">
    <property type="entry name" value="P-loop_NTPase"/>
</dbReference>
<keyword evidence="9" id="KW-1185">Reference proteome</keyword>
<feature type="domain" description="Guanylate kinase/L-type calcium channel beta subunit" evidence="7">
    <location>
        <begin position="11"/>
        <end position="188"/>
    </location>
</feature>
<dbReference type="SMART" id="SM00072">
    <property type="entry name" value="GuKc"/>
    <property type="match status" value="1"/>
</dbReference>
<dbReference type="NCBIfam" id="TIGR02322">
    <property type="entry name" value="phosphon_PhnN"/>
    <property type="match status" value="1"/>
</dbReference>
<keyword evidence="5 6" id="KW-0067">ATP-binding</keyword>
<protein>
    <recommendedName>
        <fullName evidence="6">Ribose 1,5-bisphosphate phosphokinase PhnN</fullName>
        <ecNumber evidence="6">2.7.4.23</ecNumber>
    </recommendedName>
    <alternativeName>
        <fullName evidence="6">Ribose 1,5-bisphosphokinase</fullName>
    </alternativeName>
</protein>
<dbReference type="UniPathway" id="UPA00087">
    <property type="reaction ID" value="UER00175"/>
</dbReference>